<organism evidence="7 8">
    <name type="scientific">Kutzneria buriramensis</name>
    <dbReference type="NCBI Taxonomy" id="1045776"/>
    <lineage>
        <taxon>Bacteria</taxon>
        <taxon>Bacillati</taxon>
        <taxon>Actinomycetota</taxon>
        <taxon>Actinomycetes</taxon>
        <taxon>Pseudonocardiales</taxon>
        <taxon>Pseudonocardiaceae</taxon>
        <taxon>Kutzneria</taxon>
    </lineage>
</organism>
<evidence type="ECO:0000256" key="4">
    <source>
        <dbReference type="ARBA" id="ARBA00023163"/>
    </source>
</evidence>
<dbReference type="SUPFAM" id="SSF46894">
    <property type="entry name" value="C-terminal effector domain of the bipartite response regulators"/>
    <property type="match status" value="1"/>
</dbReference>
<keyword evidence="3 5" id="KW-0238">DNA-binding</keyword>
<dbReference type="AlphaFoldDB" id="A0A3E0HIQ1"/>
<dbReference type="InterPro" id="IPR005158">
    <property type="entry name" value="BTAD"/>
</dbReference>
<evidence type="ECO:0000256" key="5">
    <source>
        <dbReference type="PROSITE-ProRule" id="PRU01091"/>
    </source>
</evidence>
<evidence type="ECO:0000313" key="8">
    <source>
        <dbReference type="Proteomes" id="UP000256269"/>
    </source>
</evidence>
<dbReference type="InterPro" id="IPR041664">
    <property type="entry name" value="AAA_16"/>
</dbReference>
<protein>
    <submittedName>
        <fullName evidence="7">Transcriptional regulator</fullName>
    </submittedName>
</protein>
<proteinExistence type="inferred from homology"/>
<accession>A0A3E0HIQ1</accession>
<evidence type="ECO:0000259" key="6">
    <source>
        <dbReference type="PROSITE" id="PS51755"/>
    </source>
</evidence>
<dbReference type="SUPFAM" id="SSF52540">
    <property type="entry name" value="P-loop containing nucleoside triphosphate hydrolases"/>
    <property type="match status" value="1"/>
</dbReference>
<dbReference type="InterPro" id="IPR001867">
    <property type="entry name" value="OmpR/PhoB-type_DNA-bd"/>
</dbReference>
<dbReference type="SMART" id="SM01043">
    <property type="entry name" value="BTAD"/>
    <property type="match status" value="1"/>
</dbReference>
<evidence type="ECO:0000313" key="7">
    <source>
        <dbReference type="EMBL" id="REH46272.1"/>
    </source>
</evidence>
<dbReference type="PANTHER" id="PTHR35807">
    <property type="entry name" value="TRANSCRIPTIONAL REGULATOR REDD-RELATED"/>
    <property type="match status" value="1"/>
</dbReference>
<evidence type="ECO:0000256" key="3">
    <source>
        <dbReference type="ARBA" id="ARBA00023125"/>
    </source>
</evidence>
<dbReference type="Proteomes" id="UP000256269">
    <property type="component" value="Unassembled WGS sequence"/>
</dbReference>
<dbReference type="GO" id="GO:0000160">
    <property type="term" value="P:phosphorelay signal transduction system"/>
    <property type="evidence" value="ECO:0007669"/>
    <property type="project" value="InterPro"/>
</dbReference>
<reference evidence="7 8" key="1">
    <citation type="submission" date="2018-08" db="EMBL/GenBank/DDBJ databases">
        <title>Genomic Encyclopedia of Archaeal and Bacterial Type Strains, Phase II (KMG-II): from individual species to whole genera.</title>
        <authorList>
            <person name="Goeker M."/>
        </authorList>
    </citation>
    <scope>NUCLEOTIDE SEQUENCE [LARGE SCALE GENOMIC DNA]</scope>
    <source>
        <strain evidence="7 8">DSM 45791</strain>
    </source>
</reference>
<dbReference type="EMBL" id="QUNO01000007">
    <property type="protein sequence ID" value="REH46272.1"/>
    <property type="molecule type" value="Genomic_DNA"/>
</dbReference>
<keyword evidence="4" id="KW-0804">Transcription</keyword>
<dbReference type="CDD" id="cd15831">
    <property type="entry name" value="BTAD"/>
    <property type="match status" value="1"/>
</dbReference>
<dbReference type="SMART" id="SM00862">
    <property type="entry name" value="Trans_reg_C"/>
    <property type="match status" value="1"/>
</dbReference>
<dbReference type="InterPro" id="IPR027417">
    <property type="entry name" value="P-loop_NTPase"/>
</dbReference>
<name>A0A3E0HIQ1_9PSEU</name>
<dbReference type="GO" id="GO:0003677">
    <property type="term" value="F:DNA binding"/>
    <property type="evidence" value="ECO:0007669"/>
    <property type="project" value="UniProtKB-UniRule"/>
</dbReference>
<dbReference type="Pfam" id="PF00486">
    <property type="entry name" value="Trans_reg_C"/>
    <property type="match status" value="1"/>
</dbReference>
<comment type="caution">
    <text evidence="7">The sequence shown here is derived from an EMBL/GenBank/DDBJ whole genome shotgun (WGS) entry which is preliminary data.</text>
</comment>
<dbReference type="InterPro" id="IPR011990">
    <property type="entry name" value="TPR-like_helical_dom_sf"/>
</dbReference>
<dbReference type="Gene3D" id="3.40.50.300">
    <property type="entry name" value="P-loop containing nucleotide triphosphate hydrolases"/>
    <property type="match status" value="1"/>
</dbReference>
<dbReference type="Gene3D" id="1.10.10.10">
    <property type="entry name" value="Winged helix-like DNA-binding domain superfamily/Winged helix DNA-binding domain"/>
    <property type="match status" value="1"/>
</dbReference>
<dbReference type="Pfam" id="PF13191">
    <property type="entry name" value="AAA_16"/>
    <property type="match status" value="1"/>
</dbReference>
<dbReference type="SUPFAM" id="SSF48452">
    <property type="entry name" value="TPR-like"/>
    <property type="match status" value="2"/>
</dbReference>
<evidence type="ECO:0000256" key="2">
    <source>
        <dbReference type="ARBA" id="ARBA00023015"/>
    </source>
</evidence>
<gene>
    <name evidence="7" type="ORF">BCF44_107405</name>
</gene>
<feature type="domain" description="OmpR/PhoB-type" evidence="6">
    <location>
        <begin position="1"/>
        <end position="93"/>
    </location>
</feature>
<dbReference type="InterPro" id="IPR016032">
    <property type="entry name" value="Sig_transdc_resp-reg_C-effctor"/>
</dbReference>
<dbReference type="Gene3D" id="1.25.40.10">
    <property type="entry name" value="Tetratricopeptide repeat domain"/>
    <property type="match status" value="2"/>
</dbReference>
<evidence type="ECO:0000256" key="1">
    <source>
        <dbReference type="ARBA" id="ARBA00005820"/>
    </source>
</evidence>
<dbReference type="GO" id="GO:0006355">
    <property type="term" value="P:regulation of DNA-templated transcription"/>
    <property type="evidence" value="ECO:0007669"/>
    <property type="project" value="InterPro"/>
</dbReference>
<sequence>MEIRLLGAMEVRLRGRPLALGPRQRRLVLALLACEVNRVVAVGRLVELVWPSSPPQSAVHAIQVNVSGLRSVLADTGGQMTLETHGAGYLLRADPLSIDLHRFTALLTQARQTNDDLGRVALIDEALALWRGPMLVDTASEFTQHRLGAGLFEARLVAIEDRLDALLRVGRHGEVVDELIGLVDAHPTRERLIGQLMLALYRGGQPGQALEVFRRARKHLADELGIDAGVELRQLEMAILNADAALARPSRAASARSSPRLGSGSMFVGRRRELAQLAEWRAKAMSRQTTVVLLEGPAGIGKSTLLDSFSKAGKVLRGNGVGDEGAPAYWPWRQVFRQWLAGVEPTVAADTLGDAADKIARIVPELHRFAGRATELRPATAEERFALFDQVTEFVTRMAADGLVIVIDDLHWADPASLLLFGHLARSVHARLLLVGAFRPYELRQIPRGVAVLAEVTRLPGARRLELTGLSTAEVAEQLTAELGRPCEPDEAATVARRTGGNPLFVREIGRLRRTDPNAVPTGARDAIHQYLSVLSPSCRGLLTTASVLSTDIDPVALAAVSDATIEEALNALDEAVAASVVDPGYRFAHDLVRDCLALDLAAADRARIHLRAAEDLEARNGHPAQIAHHRLAALPLGDAAAATAAAVRAAEQAVSQLAYEDAVRLYDEAIRANGGPDVNLLIGKATVHYQYYDDESARQARAQAAELARATGDATGLARAALGRLERADPTWQMDPAWLDTVMPWCEQAQAELPEGDSVLRARLLTLWATITFSAGDENAAVCAVDAALAMAERLGSPEALAATLWARQHVNSGPDGNHERLALGTRMIGLAGRIGSWTAVWGHLWRFDALMQLGRVPEADLELDLLEPVVARLNRPVDRLHLHRSRAGVLQGRGRFTEAERHLAEAARLAERGRNPYGIAVIAMGRAFIGISTDIAPGAVPEDVLDRGFGWRIMARIALAAVSVEVGDLDRAREIYRGLPPLAEVPKPAWFTVLVLAQYGGVAAALGDVMTADAVYRELLPHADLHITAGAGVMLTSGSARHILGLTAAVCGRIDDAIDHMSTAVAVNTEAGLDACAADSRCQLARLLRQRGDHAEAQRHAREAHAAAVRLGMPRLVARATALM</sequence>
<dbReference type="InterPro" id="IPR036388">
    <property type="entry name" value="WH-like_DNA-bd_sf"/>
</dbReference>
<keyword evidence="8" id="KW-1185">Reference proteome</keyword>
<dbReference type="Pfam" id="PF03704">
    <property type="entry name" value="BTAD"/>
    <property type="match status" value="1"/>
</dbReference>
<comment type="similarity">
    <text evidence="1">Belongs to the AfsR/DnrI/RedD regulatory family.</text>
</comment>
<dbReference type="PANTHER" id="PTHR35807:SF1">
    <property type="entry name" value="TRANSCRIPTIONAL REGULATOR REDD"/>
    <property type="match status" value="1"/>
</dbReference>
<feature type="DNA-binding region" description="OmpR/PhoB-type" evidence="5">
    <location>
        <begin position="1"/>
        <end position="93"/>
    </location>
</feature>
<keyword evidence="2" id="KW-0805">Transcription regulation</keyword>
<dbReference type="InterPro" id="IPR051677">
    <property type="entry name" value="AfsR-DnrI-RedD_regulator"/>
</dbReference>
<dbReference type="PROSITE" id="PS51755">
    <property type="entry name" value="OMPR_PHOB"/>
    <property type="match status" value="1"/>
</dbReference>